<evidence type="ECO:0000313" key="3">
    <source>
        <dbReference type="Proteomes" id="UP000608890"/>
    </source>
</evidence>
<keyword evidence="3" id="KW-1185">Reference proteome</keyword>
<dbReference type="Proteomes" id="UP000608890">
    <property type="component" value="Unassembled WGS sequence"/>
</dbReference>
<sequence length="577" mass="63610">MTQPLPLILRVEPVQRRLRSSNATAAPYEASVYVTADRKVAVVDDGRPLSRWEQVATSYRFRYDVDISDHRRTVELRSTPFRARGNRWHFEATVEVGFRVHDPAEIVKRNVKDALPIVYGYLRQRLAEITPTYDIQEAAEAEDNIIREFSGGRRLPEGITIFHVAPRLRPEAKAIGHVAERTEMRDRYDTNENQHELNKQEAVHQGELAQLTQEARLAAEGRELAAIGSAGMSAKHIVLMHLARHPQDTERALGLLMAHEQAVSQRLDADNQHSMEFFQFLVDKKIVRPDQVELMVPGLVSRIGGAATSTPVAARPAIWSQHPALSDQAAQPGDLGAGGPPATLMKQDPQSRVWRPVDGVQPIYVLVDESTEMGPYVSDLSDGAYGLYQQLLEAKDASSAVLLSMLGFADQVATRLPLKAVNQGGQPPWFTARGPVSYASVFEALLDRIGPDVEALKAQGYTVLRPVVHLLAGSDPGNGAEWAVPYRRLIDSSTHRYAPNIVACGFGTAPARLIAEIATRPQSGHLAPPHLDPHQAIECYWQALARNIIATGRSLVKGRAELAMEPPAGFRLAHEVV</sequence>
<comment type="caution">
    <text evidence="2">The sequence shown here is derived from an EMBL/GenBank/DDBJ whole genome shotgun (WGS) entry which is preliminary data.</text>
</comment>
<reference evidence="2" key="1">
    <citation type="journal article" date="2014" name="Int. J. Syst. Evol. Microbiol.">
        <title>Complete genome sequence of Corynebacterium casei LMG S-19264T (=DSM 44701T), isolated from a smear-ripened cheese.</title>
        <authorList>
            <consortium name="US DOE Joint Genome Institute (JGI-PGF)"/>
            <person name="Walter F."/>
            <person name="Albersmeier A."/>
            <person name="Kalinowski J."/>
            <person name="Ruckert C."/>
        </authorList>
    </citation>
    <scope>NUCLEOTIDE SEQUENCE</scope>
    <source>
        <strain evidence="2">CGMCC 4.7312</strain>
    </source>
</reference>
<protein>
    <recommendedName>
        <fullName evidence="4">VWA domain-containing protein</fullName>
    </recommendedName>
</protein>
<name>A0A917X4A1_9ACTN</name>
<evidence type="ECO:0008006" key="4">
    <source>
        <dbReference type="Google" id="ProtNLM"/>
    </source>
</evidence>
<proteinExistence type="predicted"/>
<evidence type="ECO:0000256" key="1">
    <source>
        <dbReference type="SAM" id="MobiDB-lite"/>
    </source>
</evidence>
<organism evidence="2 3">
    <name type="scientific">Micromonospora sonchi</name>
    <dbReference type="NCBI Taxonomy" id="1763543"/>
    <lineage>
        <taxon>Bacteria</taxon>
        <taxon>Bacillati</taxon>
        <taxon>Actinomycetota</taxon>
        <taxon>Actinomycetes</taxon>
        <taxon>Micromonosporales</taxon>
        <taxon>Micromonosporaceae</taxon>
        <taxon>Micromonospora</taxon>
    </lineage>
</organism>
<dbReference type="EMBL" id="BMNB01000041">
    <property type="protein sequence ID" value="GGM63874.1"/>
    <property type="molecule type" value="Genomic_DNA"/>
</dbReference>
<feature type="region of interest" description="Disordered" evidence="1">
    <location>
        <begin position="323"/>
        <end position="351"/>
    </location>
</feature>
<evidence type="ECO:0000313" key="2">
    <source>
        <dbReference type="EMBL" id="GGM63874.1"/>
    </source>
</evidence>
<accession>A0A917X4A1</accession>
<reference evidence="2" key="2">
    <citation type="submission" date="2020-09" db="EMBL/GenBank/DDBJ databases">
        <authorList>
            <person name="Sun Q."/>
            <person name="Zhou Y."/>
        </authorList>
    </citation>
    <scope>NUCLEOTIDE SEQUENCE</scope>
    <source>
        <strain evidence="2">CGMCC 4.7312</strain>
    </source>
</reference>
<gene>
    <name evidence="2" type="ORF">GCM10011608_56500</name>
</gene>
<dbReference type="RefSeq" id="WP_189049747.1">
    <property type="nucleotide sequence ID" value="NZ_BMNB01000041.1"/>
</dbReference>
<dbReference type="AlphaFoldDB" id="A0A917X4A1"/>